<organism evidence="1 2">
    <name type="scientific">Manihot esculenta</name>
    <name type="common">Cassava</name>
    <name type="synonym">Jatropha manihot</name>
    <dbReference type="NCBI Taxonomy" id="3983"/>
    <lineage>
        <taxon>Eukaryota</taxon>
        <taxon>Viridiplantae</taxon>
        <taxon>Streptophyta</taxon>
        <taxon>Embryophyta</taxon>
        <taxon>Tracheophyta</taxon>
        <taxon>Spermatophyta</taxon>
        <taxon>Magnoliopsida</taxon>
        <taxon>eudicotyledons</taxon>
        <taxon>Gunneridae</taxon>
        <taxon>Pentapetalae</taxon>
        <taxon>rosids</taxon>
        <taxon>fabids</taxon>
        <taxon>Malpighiales</taxon>
        <taxon>Euphorbiaceae</taxon>
        <taxon>Crotonoideae</taxon>
        <taxon>Manihoteae</taxon>
        <taxon>Manihot</taxon>
    </lineage>
</organism>
<proteinExistence type="predicted"/>
<dbReference type="EMBL" id="CM004389">
    <property type="protein sequence ID" value="KAG8657402.1"/>
    <property type="molecule type" value="Genomic_DNA"/>
</dbReference>
<keyword evidence="2" id="KW-1185">Reference proteome</keyword>
<evidence type="ECO:0000313" key="2">
    <source>
        <dbReference type="Proteomes" id="UP000091857"/>
    </source>
</evidence>
<comment type="caution">
    <text evidence="1">The sequence shown here is derived from an EMBL/GenBank/DDBJ whole genome shotgun (WGS) entry which is preliminary data.</text>
</comment>
<evidence type="ECO:0000313" key="1">
    <source>
        <dbReference type="EMBL" id="KAG8657402.1"/>
    </source>
</evidence>
<name>A0ACB7HXZ0_MANES</name>
<protein>
    <submittedName>
        <fullName evidence="1">Uncharacterized protein</fullName>
    </submittedName>
</protein>
<dbReference type="Proteomes" id="UP000091857">
    <property type="component" value="Chromosome 3"/>
</dbReference>
<sequence length="78" mass="8919">MDLAERESRYKEREGSRRAEEEPAQTHAVLTEICVTNYPISTFIVKVIEPTEPAESAGSLPAKFYRLNYHVCTSLPYQ</sequence>
<reference evidence="2" key="1">
    <citation type="journal article" date="2016" name="Nat. Biotechnol.">
        <title>Sequencing wild and cultivated cassava and related species reveals extensive interspecific hybridization and genetic diversity.</title>
        <authorList>
            <person name="Bredeson J.V."/>
            <person name="Lyons J.B."/>
            <person name="Prochnik S.E."/>
            <person name="Wu G.A."/>
            <person name="Ha C.M."/>
            <person name="Edsinger-Gonzales E."/>
            <person name="Grimwood J."/>
            <person name="Schmutz J."/>
            <person name="Rabbi I.Y."/>
            <person name="Egesi C."/>
            <person name="Nauluvula P."/>
            <person name="Lebot V."/>
            <person name="Ndunguru J."/>
            <person name="Mkamilo G."/>
            <person name="Bart R.S."/>
            <person name="Setter T.L."/>
            <person name="Gleadow R.M."/>
            <person name="Kulakow P."/>
            <person name="Ferguson M.E."/>
            <person name="Rounsley S."/>
            <person name="Rokhsar D.S."/>
        </authorList>
    </citation>
    <scope>NUCLEOTIDE SEQUENCE [LARGE SCALE GENOMIC DNA]</scope>
    <source>
        <strain evidence="2">cv. AM560-2</strain>
    </source>
</reference>
<accession>A0ACB7HXZ0</accession>
<gene>
    <name evidence="1" type="ORF">MANES_03G066749v8</name>
</gene>